<dbReference type="InterPro" id="IPR017441">
    <property type="entry name" value="Protein_kinase_ATP_BS"/>
</dbReference>
<evidence type="ECO:0000256" key="2">
    <source>
        <dbReference type="ARBA" id="ARBA00022840"/>
    </source>
</evidence>
<dbReference type="PANTHER" id="PTHR24359">
    <property type="entry name" value="SERINE/THREONINE-PROTEIN KINASE SBK1"/>
    <property type="match status" value="1"/>
</dbReference>
<evidence type="ECO:0000313" key="6">
    <source>
        <dbReference type="Ensembl" id="ENSCPBP00000012530.1"/>
    </source>
</evidence>
<reference evidence="6" key="1">
    <citation type="submission" date="2025-08" db="UniProtKB">
        <authorList>
            <consortium name="Ensembl"/>
        </authorList>
    </citation>
    <scope>IDENTIFICATION</scope>
</reference>
<evidence type="ECO:0000313" key="7">
    <source>
        <dbReference type="Proteomes" id="UP000694380"/>
    </source>
</evidence>
<dbReference type="SMART" id="SM00220">
    <property type="entry name" value="S_TKc"/>
    <property type="match status" value="1"/>
</dbReference>
<dbReference type="PANTHER" id="PTHR24359:SF39">
    <property type="entry name" value="PROTEIN KINASE DOMAIN-CONTAINING PROTEIN"/>
    <property type="match status" value="1"/>
</dbReference>
<evidence type="ECO:0000256" key="4">
    <source>
        <dbReference type="RuleBase" id="RU000304"/>
    </source>
</evidence>
<dbReference type="SUPFAM" id="SSF56112">
    <property type="entry name" value="Protein kinase-like (PK-like)"/>
    <property type="match status" value="1"/>
</dbReference>
<dbReference type="InterPro" id="IPR000719">
    <property type="entry name" value="Prot_kinase_dom"/>
</dbReference>
<evidence type="ECO:0000256" key="1">
    <source>
        <dbReference type="ARBA" id="ARBA00022741"/>
    </source>
</evidence>
<keyword evidence="1 3" id="KW-0547">Nucleotide-binding</keyword>
<keyword evidence="4" id="KW-0723">Serine/threonine-protein kinase</keyword>
<dbReference type="Proteomes" id="UP000694380">
    <property type="component" value="Unplaced"/>
</dbReference>
<dbReference type="PROSITE" id="PS50011">
    <property type="entry name" value="PROTEIN_KINASE_DOM"/>
    <property type="match status" value="1"/>
</dbReference>
<keyword evidence="4" id="KW-0808">Transferase</keyword>
<dbReference type="Pfam" id="PF00069">
    <property type="entry name" value="Pkinase"/>
    <property type="match status" value="1"/>
</dbReference>
<keyword evidence="4" id="KW-0418">Kinase</keyword>
<dbReference type="AlphaFoldDB" id="A0A8C3FQ79"/>
<organism evidence="6 7">
    <name type="scientific">Chrysemys picta bellii</name>
    <name type="common">Western painted turtle</name>
    <name type="synonym">Emys bellii</name>
    <dbReference type="NCBI Taxonomy" id="8478"/>
    <lineage>
        <taxon>Eukaryota</taxon>
        <taxon>Metazoa</taxon>
        <taxon>Chordata</taxon>
        <taxon>Craniata</taxon>
        <taxon>Vertebrata</taxon>
        <taxon>Euteleostomi</taxon>
        <taxon>Archelosauria</taxon>
        <taxon>Testudinata</taxon>
        <taxon>Testudines</taxon>
        <taxon>Cryptodira</taxon>
        <taxon>Durocryptodira</taxon>
        <taxon>Testudinoidea</taxon>
        <taxon>Emydidae</taxon>
        <taxon>Chrysemys</taxon>
    </lineage>
</organism>
<evidence type="ECO:0000259" key="5">
    <source>
        <dbReference type="PROSITE" id="PS50011"/>
    </source>
</evidence>
<keyword evidence="7" id="KW-1185">Reference proteome</keyword>
<dbReference type="Gene3D" id="1.10.510.10">
    <property type="entry name" value="Transferase(Phosphotransferase) domain 1"/>
    <property type="match status" value="1"/>
</dbReference>
<gene>
    <name evidence="6" type="primary">SBK3</name>
</gene>
<dbReference type="InterPro" id="IPR008271">
    <property type="entry name" value="Ser/Thr_kinase_AS"/>
</dbReference>
<dbReference type="GeneTree" id="ENSGT00940000154852"/>
<evidence type="ECO:0000256" key="3">
    <source>
        <dbReference type="PROSITE-ProRule" id="PRU10141"/>
    </source>
</evidence>
<accession>A0A8C3FQ79</accession>
<name>A0A8C3FQ79_CHRPI</name>
<comment type="similarity">
    <text evidence="4">Belongs to the protein kinase superfamily.</text>
</comment>
<dbReference type="Ensembl" id="ENSCPBT00000014918.1">
    <property type="protein sequence ID" value="ENSCPBP00000012530.1"/>
    <property type="gene ID" value="ENSCPBG00000009444.1"/>
</dbReference>
<proteinExistence type="inferred from homology"/>
<dbReference type="InterPro" id="IPR011009">
    <property type="entry name" value="Kinase-like_dom_sf"/>
</dbReference>
<feature type="domain" description="Protein kinase" evidence="5">
    <location>
        <begin position="33"/>
        <end position="289"/>
    </location>
</feature>
<dbReference type="GO" id="GO:0004674">
    <property type="term" value="F:protein serine/threonine kinase activity"/>
    <property type="evidence" value="ECO:0007669"/>
    <property type="project" value="UniProtKB-KW"/>
</dbReference>
<sequence>MELPEVEDNAEFLERLMEVTSRSLPQLELQEQYTIIKELGSGTYGNVLLAEHRERGTALALKLMPKERTERRAFLREYCIALCLSAHAGFLRTLPIVFESPTHFAFAQELAPAGDLCAIGLPEAQVKRCAAQLAEALDFMHGKALVHRDIKLDNVLLFDCECRRVKLGDFGLTRLEGTPVCAMSGTLPYAPPELCLLEASETLELDASLDVWAFGVLLFCLGTGCFPWDVAVSPDPQFEAFGAWQNSTVPGEAPAPWRAFGPAAQEMFRRLLTLDPNRRSPAIEVHKYLPLVWLASSLRELDGAGGLRGQGKRPKHRDCPYKIGTSGHPTPPPLPVLERRGGAAPNIGEAGPPALNIAGARAPQENITRRPWLSGHLVHWVRLQLMLC</sequence>
<keyword evidence="2 3" id="KW-0067">ATP-binding</keyword>
<feature type="binding site" evidence="3">
    <location>
        <position position="62"/>
    </location>
    <ligand>
        <name>ATP</name>
        <dbReference type="ChEBI" id="CHEBI:30616"/>
    </ligand>
</feature>
<protein>
    <submittedName>
        <fullName evidence="6">SH3 domain binding kinase family member 3</fullName>
    </submittedName>
</protein>
<dbReference type="PROSITE" id="PS00108">
    <property type="entry name" value="PROTEIN_KINASE_ST"/>
    <property type="match status" value="1"/>
</dbReference>
<reference evidence="6" key="2">
    <citation type="submission" date="2025-09" db="UniProtKB">
        <authorList>
            <consortium name="Ensembl"/>
        </authorList>
    </citation>
    <scope>IDENTIFICATION</scope>
</reference>
<dbReference type="GO" id="GO:0005524">
    <property type="term" value="F:ATP binding"/>
    <property type="evidence" value="ECO:0007669"/>
    <property type="project" value="UniProtKB-UniRule"/>
</dbReference>
<dbReference type="PROSITE" id="PS00107">
    <property type="entry name" value="PROTEIN_KINASE_ATP"/>
    <property type="match status" value="1"/>
</dbReference>